<proteinExistence type="predicted"/>
<dbReference type="EMBL" id="KB031032">
    <property type="protein sequence ID" value="ELK06249.1"/>
    <property type="molecule type" value="Genomic_DNA"/>
</dbReference>
<sequence>MRTSKQRSECNFPPPCTAPDADRPPGPVGGMETRSVPPGPYRATKLVRQRRTTRLASRGDGRHHFYGRTFVVLPWAEGWIPDPLGSLKRILKGINRDPCGTSLSLAFVPGAPRRLHHTHSLLGSSCSACCLRPL</sequence>
<reference evidence="3" key="1">
    <citation type="journal article" date="2013" name="Science">
        <title>Comparative analysis of bat genomes provides insight into the evolution of flight and immunity.</title>
        <authorList>
            <person name="Zhang G."/>
            <person name="Cowled C."/>
            <person name="Shi Z."/>
            <person name="Huang Z."/>
            <person name="Bishop-Lilly K.A."/>
            <person name="Fang X."/>
            <person name="Wynne J.W."/>
            <person name="Xiong Z."/>
            <person name="Baker M.L."/>
            <person name="Zhao W."/>
            <person name="Tachedjian M."/>
            <person name="Zhu Y."/>
            <person name="Zhou P."/>
            <person name="Jiang X."/>
            <person name="Ng J."/>
            <person name="Yang L."/>
            <person name="Wu L."/>
            <person name="Xiao J."/>
            <person name="Feng Y."/>
            <person name="Chen Y."/>
            <person name="Sun X."/>
            <person name="Zhang Y."/>
            <person name="Marsh G.A."/>
            <person name="Crameri G."/>
            <person name="Broder C.C."/>
            <person name="Frey K.G."/>
            <person name="Wang L.F."/>
            <person name="Wang J."/>
        </authorList>
    </citation>
    <scope>NUCLEOTIDE SEQUENCE [LARGE SCALE GENOMIC DNA]</scope>
</reference>
<evidence type="ECO:0000313" key="2">
    <source>
        <dbReference type="EMBL" id="ELK06249.1"/>
    </source>
</evidence>
<dbReference type="Proteomes" id="UP000010552">
    <property type="component" value="Unassembled WGS sequence"/>
</dbReference>
<name>L5K3F6_PTEAL</name>
<dbReference type="InParanoid" id="L5K3F6"/>
<feature type="region of interest" description="Disordered" evidence="1">
    <location>
        <begin position="1"/>
        <end position="41"/>
    </location>
</feature>
<accession>L5K3F6</accession>
<gene>
    <name evidence="2" type="ORF">PAL_GLEAN10023856</name>
</gene>
<protein>
    <submittedName>
        <fullName evidence="2">Uncharacterized protein</fullName>
    </submittedName>
</protein>
<evidence type="ECO:0000313" key="3">
    <source>
        <dbReference type="Proteomes" id="UP000010552"/>
    </source>
</evidence>
<evidence type="ECO:0000256" key="1">
    <source>
        <dbReference type="SAM" id="MobiDB-lite"/>
    </source>
</evidence>
<dbReference type="AlphaFoldDB" id="L5K3F6"/>
<organism evidence="2 3">
    <name type="scientific">Pteropus alecto</name>
    <name type="common">Black flying fox</name>
    <dbReference type="NCBI Taxonomy" id="9402"/>
    <lineage>
        <taxon>Eukaryota</taxon>
        <taxon>Metazoa</taxon>
        <taxon>Chordata</taxon>
        <taxon>Craniata</taxon>
        <taxon>Vertebrata</taxon>
        <taxon>Euteleostomi</taxon>
        <taxon>Mammalia</taxon>
        <taxon>Eutheria</taxon>
        <taxon>Laurasiatheria</taxon>
        <taxon>Chiroptera</taxon>
        <taxon>Yinpterochiroptera</taxon>
        <taxon>Pteropodoidea</taxon>
        <taxon>Pteropodidae</taxon>
        <taxon>Pteropodinae</taxon>
        <taxon>Pteropus</taxon>
    </lineage>
</organism>
<keyword evidence="3" id="KW-1185">Reference proteome</keyword>